<comment type="caution">
    <text evidence="1">The sequence shown here is derived from an EMBL/GenBank/DDBJ whole genome shotgun (WGS) entry which is preliminary data.</text>
</comment>
<dbReference type="Proteomes" id="UP000805193">
    <property type="component" value="Unassembled WGS sequence"/>
</dbReference>
<protein>
    <submittedName>
        <fullName evidence="1">Uncharacterized protein</fullName>
    </submittedName>
</protein>
<organism evidence="1 2">
    <name type="scientific">Ixodes persulcatus</name>
    <name type="common">Taiga tick</name>
    <dbReference type="NCBI Taxonomy" id="34615"/>
    <lineage>
        <taxon>Eukaryota</taxon>
        <taxon>Metazoa</taxon>
        <taxon>Ecdysozoa</taxon>
        <taxon>Arthropoda</taxon>
        <taxon>Chelicerata</taxon>
        <taxon>Arachnida</taxon>
        <taxon>Acari</taxon>
        <taxon>Parasitiformes</taxon>
        <taxon>Ixodida</taxon>
        <taxon>Ixodoidea</taxon>
        <taxon>Ixodidae</taxon>
        <taxon>Ixodinae</taxon>
        <taxon>Ixodes</taxon>
    </lineage>
</organism>
<name>A0AC60Q827_IXOPE</name>
<evidence type="ECO:0000313" key="1">
    <source>
        <dbReference type="EMBL" id="KAG0430065.1"/>
    </source>
</evidence>
<sequence length="886" mass="100681">MSDYESSTLVDTQTTPSSSSYDQRYRSHDRARRHRRPTMVKGPRLPVPRVPPCASLVPYWYPQQMPLQPPWRQPPSRKLSPLPPLVRSSRPPWLTKSPSVGELLVMYSAEQANKRSATRRTVAKPVSRKQEWRSHREVYDDDVGCQVPYIPVVAVAGILVVLLFSGAIVLYRSTARVISNHHGGSYVHQGNAPAKIRGSTAVIGGHTRKLPQHSICETDSCLWQRKYLLGKLNWSIQPCEDFYSHVCSDEWFKTNQPASFQSFVFKKSAATMLDLWQFLQEQPVNVTSSFASQASLIMRGCVHGSKRDKEWATFRKIFLDLGIQDWPYVEQHPFAEAHDIVKVADKLLGLSTFVSTSLKQRSSGGEISLYVDSPPILLRRYEAFYPTNMLYKYVDFVSKTLSLWKRANSRTSALALELVQLEQTMSDIAGHSARSVPIVHVIRAIVRMPAFQNWDWHVYFTYFLRGDAMRRSSGKVVLLDPAYFDKISILLSHLSQRVLINYVGYKLLVNLSPLLPASKANFMMPLSHQYHRADQASDRLQACMFLLERLYPFGTRSLIWNAMLTKSTAILSGDLAHDLRFFGEQARSEMMQCAAGAPWMSRDEFELAVFKIKHIELILTPSKEELALRFEPFEPATPPHSSHLLATYYNLIRLIRSQYWFAKNLEYFREPSTPTGSSFIPGFAYDPVENTVRLSPATVAFVSAISRRLHSTSVPFLLSPILRGIFSAMDSRGCTVDAAGDVHSWWTPDTKKKFMERAACIQDTFVAAARQYISINVSSDIFREENVMNAAVLRPMYNIFRRFAPGNGKVEIPGQTPKKLFFINWASTLCEPPQNDMYHKQSLVYKLGIPGKLSVNVALSRFPPFLEAFKCPPGSLIKSAKQCTFW</sequence>
<accession>A0AC60Q827</accession>
<gene>
    <name evidence="1" type="ORF">HPB47_023035</name>
</gene>
<keyword evidence="2" id="KW-1185">Reference proteome</keyword>
<evidence type="ECO:0000313" key="2">
    <source>
        <dbReference type="Proteomes" id="UP000805193"/>
    </source>
</evidence>
<dbReference type="EMBL" id="JABSTQ010009358">
    <property type="protein sequence ID" value="KAG0430065.1"/>
    <property type="molecule type" value="Genomic_DNA"/>
</dbReference>
<reference evidence="1 2" key="1">
    <citation type="journal article" date="2020" name="Cell">
        <title>Large-Scale Comparative Analyses of Tick Genomes Elucidate Their Genetic Diversity and Vector Capacities.</title>
        <authorList>
            <consortium name="Tick Genome and Microbiome Consortium (TIGMIC)"/>
            <person name="Jia N."/>
            <person name="Wang J."/>
            <person name="Shi W."/>
            <person name="Du L."/>
            <person name="Sun Y."/>
            <person name="Zhan W."/>
            <person name="Jiang J.F."/>
            <person name="Wang Q."/>
            <person name="Zhang B."/>
            <person name="Ji P."/>
            <person name="Bell-Sakyi L."/>
            <person name="Cui X.M."/>
            <person name="Yuan T.T."/>
            <person name="Jiang B.G."/>
            <person name="Yang W.F."/>
            <person name="Lam T.T."/>
            <person name="Chang Q.C."/>
            <person name="Ding S.J."/>
            <person name="Wang X.J."/>
            <person name="Zhu J.G."/>
            <person name="Ruan X.D."/>
            <person name="Zhao L."/>
            <person name="Wei J.T."/>
            <person name="Ye R.Z."/>
            <person name="Que T.C."/>
            <person name="Du C.H."/>
            <person name="Zhou Y.H."/>
            <person name="Cheng J.X."/>
            <person name="Dai P.F."/>
            <person name="Guo W.B."/>
            <person name="Han X.H."/>
            <person name="Huang E.J."/>
            <person name="Li L.F."/>
            <person name="Wei W."/>
            <person name="Gao Y.C."/>
            <person name="Liu J.Z."/>
            <person name="Shao H.Z."/>
            <person name="Wang X."/>
            <person name="Wang C.C."/>
            <person name="Yang T.C."/>
            <person name="Huo Q.B."/>
            <person name="Li W."/>
            <person name="Chen H.Y."/>
            <person name="Chen S.E."/>
            <person name="Zhou L.G."/>
            <person name="Ni X.B."/>
            <person name="Tian J.H."/>
            <person name="Sheng Y."/>
            <person name="Liu T."/>
            <person name="Pan Y.S."/>
            <person name="Xia L.Y."/>
            <person name="Li J."/>
            <person name="Zhao F."/>
            <person name="Cao W.C."/>
        </authorList>
    </citation>
    <scope>NUCLEOTIDE SEQUENCE [LARGE SCALE GENOMIC DNA]</scope>
    <source>
        <strain evidence="1">Iper-2018</strain>
    </source>
</reference>
<proteinExistence type="predicted"/>